<dbReference type="InterPro" id="IPR013321">
    <property type="entry name" value="Arc_rbn_hlx_hlx"/>
</dbReference>
<geneLocation type="plasmid" evidence="3">
    <name>p5</name>
</geneLocation>
<dbReference type="InterPro" id="IPR007337">
    <property type="entry name" value="RelB/DinJ"/>
</dbReference>
<dbReference type="GO" id="GO:0006355">
    <property type="term" value="P:regulation of DNA-templated transcription"/>
    <property type="evidence" value="ECO:0007669"/>
    <property type="project" value="InterPro"/>
</dbReference>
<dbReference type="EMBL" id="CP157680">
    <property type="protein sequence ID" value="XBP73320.1"/>
    <property type="molecule type" value="Genomic_DNA"/>
</dbReference>
<name>A0AAU7M0A4_9BURK</name>
<reference evidence="3" key="1">
    <citation type="submission" date="2024-05" db="EMBL/GenBank/DDBJ databases">
        <authorList>
            <person name="Bunk B."/>
            <person name="Swiderski J."/>
            <person name="Sproer C."/>
            <person name="Thiel V."/>
        </authorList>
    </citation>
    <scope>NUCLEOTIDE SEQUENCE</scope>
    <source>
        <strain evidence="3">DSM 17735</strain>
        <plasmid evidence="3">p5</plasmid>
    </source>
</reference>
<keyword evidence="2" id="KW-1277">Toxin-antitoxin system</keyword>
<evidence type="ECO:0000256" key="2">
    <source>
        <dbReference type="ARBA" id="ARBA00022649"/>
    </source>
</evidence>
<dbReference type="PANTHER" id="PTHR38781">
    <property type="entry name" value="ANTITOXIN DINJ-RELATED"/>
    <property type="match status" value="1"/>
</dbReference>
<dbReference type="PIRSF" id="PIRSF003108">
    <property type="entry name" value="DinJ"/>
    <property type="match status" value="1"/>
</dbReference>
<gene>
    <name evidence="3" type="ORF">ABLV49_25775</name>
</gene>
<keyword evidence="3" id="KW-0614">Plasmid</keyword>
<dbReference type="GO" id="GO:0000987">
    <property type="term" value="F:cis-regulatory region sequence-specific DNA binding"/>
    <property type="evidence" value="ECO:0007669"/>
    <property type="project" value="InterPro"/>
</dbReference>
<dbReference type="InterPro" id="IPR026262">
    <property type="entry name" value="DinJ"/>
</dbReference>
<dbReference type="RefSeq" id="WP_349283413.1">
    <property type="nucleotide sequence ID" value="NZ_CBCSCU010000054.1"/>
</dbReference>
<dbReference type="Pfam" id="PF04221">
    <property type="entry name" value="RelB"/>
    <property type="match status" value="1"/>
</dbReference>
<accession>A0AAU7M0A4</accession>
<dbReference type="Gene3D" id="1.10.1220.10">
    <property type="entry name" value="Met repressor-like"/>
    <property type="match status" value="1"/>
</dbReference>
<dbReference type="GO" id="GO:0044010">
    <property type="term" value="P:single-species biofilm formation"/>
    <property type="evidence" value="ECO:0007669"/>
    <property type="project" value="InterPro"/>
</dbReference>
<comment type="similarity">
    <text evidence="1">Belongs to the RelB/DinJ antitoxin family.</text>
</comment>
<dbReference type="GO" id="GO:0006351">
    <property type="term" value="P:DNA-templated transcription"/>
    <property type="evidence" value="ECO:0007669"/>
    <property type="project" value="TreeGrafter"/>
</dbReference>
<evidence type="ECO:0000313" key="3">
    <source>
        <dbReference type="EMBL" id="XBP73320.1"/>
    </source>
</evidence>
<dbReference type="NCBIfam" id="TIGR02384">
    <property type="entry name" value="RelB_DinJ"/>
    <property type="match status" value="1"/>
</dbReference>
<dbReference type="PANTHER" id="PTHR38781:SF1">
    <property type="entry name" value="ANTITOXIN DINJ-RELATED"/>
    <property type="match status" value="1"/>
</dbReference>
<organism evidence="3">
    <name type="scientific">Polaromonas hydrogenivorans</name>
    <dbReference type="NCBI Taxonomy" id="335476"/>
    <lineage>
        <taxon>Bacteria</taxon>
        <taxon>Pseudomonadati</taxon>
        <taxon>Pseudomonadota</taxon>
        <taxon>Betaproteobacteria</taxon>
        <taxon>Burkholderiales</taxon>
        <taxon>Comamonadaceae</taxon>
        <taxon>Polaromonas</taxon>
    </lineage>
</organism>
<proteinExistence type="inferred from homology"/>
<protein>
    <submittedName>
        <fullName evidence="3">Type II toxin-antitoxin system RelB/DinJ family antitoxin</fullName>
    </submittedName>
</protein>
<dbReference type="AlphaFoldDB" id="A0AAU7M0A4"/>
<dbReference type="GO" id="GO:0015643">
    <property type="term" value="F:toxic substance binding"/>
    <property type="evidence" value="ECO:0007669"/>
    <property type="project" value="InterPro"/>
</dbReference>
<sequence length="87" mass="9601">MVHVRVDEQIKAQATETLAAMGLSLSDAVRVFLMRVVADRKMPFALRAPNAETRAAMAEADEIARTHRARFGSAAELFEDLEKNTGQ</sequence>
<evidence type="ECO:0000256" key="1">
    <source>
        <dbReference type="ARBA" id="ARBA00010562"/>
    </source>
</evidence>